<evidence type="ECO:0000313" key="2">
    <source>
        <dbReference type="EMBL" id="MCM0620023.1"/>
    </source>
</evidence>
<gene>
    <name evidence="2" type="ORF">M8330_06905</name>
</gene>
<dbReference type="RefSeq" id="WP_250826723.1">
    <property type="nucleotide sequence ID" value="NZ_JAMOIL010000007.1"/>
</dbReference>
<reference evidence="2" key="1">
    <citation type="submission" date="2022-05" db="EMBL/GenBank/DDBJ databases">
        <authorList>
            <person name="Tuo L."/>
        </authorList>
    </citation>
    <scope>NUCLEOTIDE SEQUENCE</scope>
    <source>
        <strain evidence="2">BSK12Z-4</strain>
    </source>
</reference>
<dbReference type="EMBL" id="JAMOIL010000007">
    <property type="protein sequence ID" value="MCM0620023.1"/>
    <property type="molecule type" value="Genomic_DNA"/>
</dbReference>
<name>A0A9X2D624_9ACTN</name>
<keyword evidence="3" id="KW-1185">Reference proteome</keyword>
<dbReference type="Gene3D" id="3.40.50.1820">
    <property type="entry name" value="alpha/beta hydrolase"/>
    <property type="match status" value="1"/>
</dbReference>
<sequence length="242" mass="25113">MPLLPALATPLTRPLVFPRRETRVPVSVTDVALRVPGAVLRGWVTHPDAPAAVVYLGGNAEEVGAQRGVLSEELPGHAVHLMAYRGYGASSGRPSQRALVEDACAVVDEAARRYPAHPVVVIGRSLGSGVAVQVAARRALSALVMVTPFDSVAAVARDHAGRWGGLVADTFDSASLAPRVTAPVLVVRAGEDTVVRPARTDALLAALPPGTQVVDLPQADHANVLHAPGCWPAVRAFLGAEG</sequence>
<dbReference type="PANTHER" id="PTHR12277">
    <property type="entry name" value="ALPHA/BETA HYDROLASE DOMAIN-CONTAINING PROTEIN"/>
    <property type="match status" value="1"/>
</dbReference>
<evidence type="ECO:0000259" key="1">
    <source>
        <dbReference type="Pfam" id="PF12146"/>
    </source>
</evidence>
<dbReference type="Pfam" id="PF12146">
    <property type="entry name" value="Hydrolase_4"/>
    <property type="match status" value="1"/>
</dbReference>
<dbReference type="PANTHER" id="PTHR12277:SF79">
    <property type="entry name" value="XAA-PRO DIPEPTIDYL-PEPTIDASE-RELATED"/>
    <property type="match status" value="1"/>
</dbReference>
<dbReference type="Proteomes" id="UP001139485">
    <property type="component" value="Unassembled WGS sequence"/>
</dbReference>
<dbReference type="AlphaFoldDB" id="A0A9X2D624"/>
<dbReference type="InterPro" id="IPR022742">
    <property type="entry name" value="Hydrolase_4"/>
</dbReference>
<dbReference type="InterPro" id="IPR029058">
    <property type="entry name" value="AB_hydrolase_fold"/>
</dbReference>
<organism evidence="2 3">
    <name type="scientific">Nocardioides bruguierae</name>
    <dbReference type="NCBI Taxonomy" id="2945102"/>
    <lineage>
        <taxon>Bacteria</taxon>
        <taxon>Bacillati</taxon>
        <taxon>Actinomycetota</taxon>
        <taxon>Actinomycetes</taxon>
        <taxon>Propionibacteriales</taxon>
        <taxon>Nocardioidaceae</taxon>
        <taxon>Nocardioides</taxon>
    </lineage>
</organism>
<accession>A0A9X2D624</accession>
<comment type="caution">
    <text evidence="2">The sequence shown here is derived from an EMBL/GenBank/DDBJ whole genome shotgun (WGS) entry which is preliminary data.</text>
</comment>
<protein>
    <submittedName>
        <fullName evidence="2">Lysophospholipase</fullName>
    </submittedName>
</protein>
<proteinExistence type="predicted"/>
<feature type="domain" description="Serine aminopeptidase S33" evidence="1">
    <location>
        <begin position="51"/>
        <end position="154"/>
    </location>
</feature>
<evidence type="ECO:0000313" key="3">
    <source>
        <dbReference type="Proteomes" id="UP001139485"/>
    </source>
</evidence>
<dbReference type="SUPFAM" id="SSF53474">
    <property type="entry name" value="alpha/beta-Hydrolases"/>
    <property type="match status" value="1"/>
</dbReference>